<comment type="caution">
    <text evidence="2">The sequence shown here is derived from an EMBL/GenBank/DDBJ whole genome shotgun (WGS) entry which is preliminary data.</text>
</comment>
<feature type="compositionally biased region" description="Polar residues" evidence="1">
    <location>
        <begin position="54"/>
        <end position="67"/>
    </location>
</feature>
<name>A0AAW0UL32_SCYPA</name>
<sequence>MAQDSAFVRKYKRSSLEELDTNSIACTAHSERINREWQQHKTDNEAELVDLRPITSTDPSASSNRPITSTTDASTTQTALPQPNSLDSPQAVTTGTPPPNQSNQVLNNHHTARRQQPRQHEKTSLPPAVSHQPPTMRLPTPPGHVIIQRQHDLGSELIHRPPTTQCLPPVCLTDPGPIPASTGVQAPIVITAGKSGHSTDDCSRRVGTFISHLLSLQFKYVPCQTYRSRPGDQPWFGYHCHEAADLKSRAWIPVLTTAELDTLHIATEHEMALLCKSDIKKALGPDNISPHLLGQCAAELATPLTQLCRECLASQMWPGLWKQARVVDVHKKSIRQFGFRQVKSAAELLSLSSVEWSTAVDRGREMFSVTLKLPFQQPISVLGVEVDAGSTFTTHVRKIARKVRRGSRDVSDVPGRFLDGRRIAFLYRAQDRTQKMVHLRDQDQQHSFQPLQQRRACASCTRPLDNKTPHLALLRLLAPTHPHTTPAPPV</sequence>
<proteinExistence type="predicted"/>
<dbReference type="AlphaFoldDB" id="A0AAW0UL32"/>
<gene>
    <name evidence="2" type="ORF">O3P69_002960</name>
</gene>
<feature type="region of interest" description="Disordered" evidence="1">
    <location>
        <begin position="36"/>
        <end position="135"/>
    </location>
</feature>
<evidence type="ECO:0000313" key="2">
    <source>
        <dbReference type="EMBL" id="KAK8399923.1"/>
    </source>
</evidence>
<feature type="compositionally biased region" description="Polar residues" evidence="1">
    <location>
        <begin position="80"/>
        <end position="109"/>
    </location>
</feature>
<evidence type="ECO:0000256" key="1">
    <source>
        <dbReference type="SAM" id="MobiDB-lite"/>
    </source>
</evidence>
<accession>A0AAW0UL32</accession>
<evidence type="ECO:0000313" key="3">
    <source>
        <dbReference type="Proteomes" id="UP001487740"/>
    </source>
</evidence>
<feature type="compositionally biased region" description="Low complexity" evidence="1">
    <location>
        <begin position="68"/>
        <end position="79"/>
    </location>
</feature>
<dbReference type="EMBL" id="JARAKH010000010">
    <property type="protein sequence ID" value="KAK8399923.1"/>
    <property type="molecule type" value="Genomic_DNA"/>
</dbReference>
<organism evidence="2 3">
    <name type="scientific">Scylla paramamosain</name>
    <name type="common">Mud crab</name>
    <dbReference type="NCBI Taxonomy" id="85552"/>
    <lineage>
        <taxon>Eukaryota</taxon>
        <taxon>Metazoa</taxon>
        <taxon>Ecdysozoa</taxon>
        <taxon>Arthropoda</taxon>
        <taxon>Crustacea</taxon>
        <taxon>Multicrustacea</taxon>
        <taxon>Malacostraca</taxon>
        <taxon>Eumalacostraca</taxon>
        <taxon>Eucarida</taxon>
        <taxon>Decapoda</taxon>
        <taxon>Pleocyemata</taxon>
        <taxon>Brachyura</taxon>
        <taxon>Eubrachyura</taxon>
        <taxon>Portunoidea</taxon>
        <taxon>Portunidae</taxon>
        <taxon>Portuninae</taxon>
        <taxon>Scylla</taxon>
    </lineage>
</organism>
<keyword evidence="3" id="KW-1185">Reference proteome</keyword>
<dbReference type="Proteomes" id="UP001487740">
    <property type="component" value="Unassembled WGS sequence"/>
</dbReference>
<protein>
    <submittedName>
        <fullName evidence="2">Uncharacterized protein</fullName>
    </submittedName>
</protein>
<reference evidence="2 3" key="1">
    <citation type="submission" date="2023-03" db="EMBL/GenBank/DDBJ databases">
        <title>High-quality genome of Scylla paramamosain provides insights in environmental adaptation.</title>
        <authorList>
            <person name="Zhang L."/>
        </authorList>
    </citation>
    <scope>NUCLEOTIDE SEQUENCE [LARGE SCALE GENOMIC DNA]</scope>
    <source>
        <strain evidence="2">LZ_2023a</strain>
        <tissue evidence="2">Muscle</tissue>
    </source>
</reference>